<dbReference type="RefSeq" id="WP_011039759.1">
    <property type="nucleotide sequence ID" value="NZ_UGUA01000001.1"/>
</dbReference>
<dbReference type="GeneID" id="89492302"/>
<organism evidence="1 2">
    <name type="scientific">Providencia rustigianii</name>
    <dbReference type="NCBI Taxonomy" id="158850"/>
    <lineage>
        <taxon>Bacteria</taxon>
        <taxon>Pseudomonadati</taxon>
        <taxon>Pseudomonadota</taxon>
        <taxon>Gammaproteobacteria</taxon>
        <taxon>Enterobacterales</taxon>
        <taxon>Morganellaceae</taxon>
        <taxon>Providencia</taxon>
    </lineage>
</organism>
<protein>
    <submittedName>
        <fullName evidence="1">Uncharacterized protein</fullName>
    </submittedName>
</protein>
<dbReference type="AlphaFoldDB" id="A0A379FYK8"/>
<proteinExistence type="predicted"/>
<gene>
    <name evidence="1" type="ORF">NCTC12026_00013</name>
</gene>
<dbReference type="Proteomes" id="UP000255129">
    <property type="component" value="Unassembled WGS sequence"/>
</dbReference>
<sequence>MVKKQDIEHFNPEKYYPPFDAAKTIVIDGKEVKLLECETDTSYLNEPPHDLTELSLLSPFDHLISDALSYNVSLQLVDKIRPSWPMRIVEWVMIPDLLKDAIKRQKETEKYLSDSLTASPERRAALIRVSRLISDVRLSMMSPDAQETIRKAFALMTSTHAHRD</sequence>
<evidence type="ECO:0000313" key="2">
    <source>
        <dbReference type="Proteomes" id="UP000255129"/>
    </source>
</evidence>
<evidence type="ECO:0000313" key="1">
    <source>
        <dbReference type="EMBL" id="SUC33692.1"/>
    </source>
</evidence>
<name>A0A379FYK8_9GAMM</name>
<accession>A0A379FYK8</accession>
<reference evidence="1 2" key="1">
    <citation type="submission" date="2018-06" db="EMBL/GenBank/DDBJ databases">
        <authorList>
            <consortium name="Pathogen Informatics"/>
            <person name="Doyle S."/>
        </authorList>
    </citation>
    <scope>NUCLEOTIDE SEQUENCE [LARGE SCALE GENOMIC DNA]</scope>
    <source>
        <strain evidence="1 2">NCTC12026</strain>
    </source>
</reference>
<dbReference type="EMBL" id="UGUA01000001">
    <property type="protein sequence ID" value="SUC33692.1"/>
    <property type="molecule type" value="Genomic_DNA"/>
</dbReference>